<reference evidence="7" key="1">
    <citation type="submission" date="2018-10" db="EMBL/GenBank/DDBJ databases">
        <title>Population genomic analysis revealed the cold adaptation of white poplar.</title>
        <authorList>
            <person name="Liu Y.-J."/>
        </authorList>
    </citation>
    <scope>NUCLEOTIDE SEQUENCE [LARGE SCALE GENOMIC DNA]</scope>
    <source>
        <strain evidence="7">PAL-ZL1</strain>
    </source>
</reference>
<keyword evidence="5" id="KW-0698">rRNA processing</keyword>
<dbReference type="GO" id="GO:0003723">
    <property type="term" value="F:RNA binding"/>
    <property type="evidence" value="ECO:0007669"/>
    <property type="project" value="UniProtKB-KW"/>
</dbReference>
<keyword evidence="2 5" id="KW-0808">Transferase</keyword>
<dbReference type="InterPro" id="IPR001737">
    <property type="entry name" value="KsgA/Erm"/>
</dbReference>
<evidence type="ECO:0000256" key="4">
    <source>
        <dbReference type="ARBA" id="ARBA00022884"/>
    </source>
</evidence>
<dbReference type="AlphaFoldDB" id="A0A4U5QLZ5"/>
<evidence type="ECO:0000256" key="2">
    <source>
        <dbReference type="ARBA" id="ARBA00022679"/>
    </source>
</evidence>
<keyword evidence="1 5" id="KW-0489">Methyltransferase</keyword>
<dbReference type="GO" id="GO:0005739">
    <property type="term" value="C:mitochondrion"/>
    <property type="evidence" value="ECO:0007669"/>
    <property type="project" value="TreeGrafter"/>
</dbReference>
<keyword evidence="6" id="KW-1133">Transmembrane helix</keyword>
<accession>A0A4U5QLZ5</accession>
<dbReference type="Gene3D" id="1.10.8.480">
    <property type="match status" value="1"/>
</dbReference>
<dbReference type="PANTHER" id="PTHR11727:SF12">
    <property type="entry name" value="RIBOSOMAL RNA SMALL SUBUNIT METHYLTRANSFERASE, MITOCHONDRIAL"/>
    <property type="match status" value="1"/>
</dbReference>
<proteinExistence type="inferred from homology"/>
<dbReference type="Pfam" id="PF00398">
    <property type="entry name" value="RrnaAD"/>
    <property type="match status" value="1"/>
</dbReference>
<evidence type="ECO:0000313" key="7">
    <source>
        <dbReference type="EMBL" id="TKS11820.1"/>
    </source>
</evidence>
<evidence type="ECO:0000256" key="5">
    <source>
        <dbReference type="RuleBase" id="RU362106"/>
    </source>
</evidence>
<evidence type="ECO:0000256" key="3">
    <source>
        <dbReference type="ARBA" id="ARBA00022691"/>
    </source>
</evidence>
<gene>
    <name evidence="7" type="ORF">D5086_0000068410</name>
</gene>
<dbReference type="SUPFAM" id="SSF53335">
    <property type="entry name" value="S-adenosyl-L-methionine-dependent methyltransferases"/>
    <property type="match status" value="1"/>
</dbReference>
<comment type="caution">
    <text evidence="7">The sequence shown here is derived from an EMBL/GenBank/DDBJ whole genome shotgun (WGS) entry which is preliminary data.</text>
</comment>
<dbReference type="GO" id="GO:0000179">
    <property type="term" value="F:rRNA (adenine-N6,N6-)-dimethyltransferase activity"/>
    <property type="evidence" value="ECO:0007669"/>
    <property type="project" value="TreeGrafter"/>
</dbReference>
<dbReference type="EMBL" id="RCHU01000183">
    <property type="protein sequence ID" value="TKS11820.1"/>
    <property type="molecule type" value="Genomic_DNA"/>
</dbReference>
<organism evidence="7">
    <name type="scientific">Populus alba</name>
    <name type="common">White poplar</name>
    <dbReference type="NCBI Taxonomy" id="43335"/>
    <lineage>
        <taxon>Eukaryota</taxon>
        <taxon>Viridiplantae</taxon>
        <taxon>Streptophyta</taxon>
        <taxon>Embryophyta</taxon>
        <taxon>Tracheophyta</taxon>
        <taxon>Spermatophyta</taxon>
        <taxon>Magnoliopsida</taxon>
        <taxon>eudicotyledons</taxon>
        <taxon>Gunneridae</taxon>
        <taxon>Pentapetalae</taxon>
        <taxon>rosids</taxon>
        <taxon>fabids</taxon>
        <taxon>Malpighiales</taxon>
        <taxon>Salicaceae</taxon>
        <taxon>Saliceae</taxon>
        <taxon>Populus</taxon>
    </lineage>
</organism>
<dbReference type="EC" id="2.1.1.-" evidence="5"/>
<keyword evidence="6" id="KW-0472">Membrane</keyword>
<keyword evidence="6" id="KW-0812">Transmembrane</keyword>
<keyword evidence="4" id="KW-0694">RNA-binding</keyword>
<feature type="transmembrane region" description="Helical" evidence="6">
    <location>
        <begin position="20"/>
        <end position="38"/>
    </location>
</feature>
<evidence type="ECO:0000256" key="6">
    <source>
        <dbReference type="SAM" id="Phobius"/>
    </source>
</evidence>
<dbReference type="STRING" id="43335.A0A4U5QLZ5"/>
<keyword evidence="3 5" id="KW-0949">S-adenosyl-L-methionine</keyword>
<dbReference type="InterPro" id="IPR029063">
    <property type="entry name" value="SAM-dependent_MTases_sf"/>
</dbReference>
<evidence type="ECO:0000256" key="1">
    <source>
        <dbReference type="ARBA" id="ARBA00022603"/>
    </source>
</evidence>
<comment type="similarity">
    <text evidence="5">Belongs to the class I-like SAM-binding methyltransferase superfamily. rRNA adenine N(6)-methyltransferase family.</text>
</comment>
<sequence length="141" mass="15891">MGRICFEVRHIFRKNLHGGWWLSLVILSLIGWLSRDFLPAPKVDSSVVIIQPKDQIPGVNLDEWCEFTKTCFEKKNRTSGAAFKQKESDGEDCHSSSCADTGLGLFKEKVIEAPKAGGFEDKRPSLAHIFMSKQSQGMWTM</sequence>
<protein>
    <recommendedName>
        <fullName evidence="5">rRNA adenine N(6)-methyltransferase</fullName>
        <ecNumber evidence="5">2.1.1.-</ecNumber>
    </recommendedName>
</protein>
<name>A0A4U5QLZ5_POPAL</name>
<dbReference type="PANTHER" id="PTHR11727">
    <property type="entry name" value="DIMETHYLADENOSINE TRANSFERASE"/>
    <property type="match status" value="1"/>
</dbReference>